<accession>A0A8J4VF15</accession>
<gene>
    <name evidence="1" type="ORF">CMV_026539</name>
</gene>
<protein>
    <submittedName>
        <fullName evidence="1">Uncharacterized protein</fullName>
    </submittedName>
</protein>
<dbReference type="OrthoDB" id="5334309at2759"/>
<organism evidence="1 2">
    <name type="scientific">Castanea mollissima</name>
    <name type="common">Chinese chestnut</name>
    <dbReference type="NCBI Taxonomy" id="60419"/>
    <lineage>
        <taxon>Eukaryota</taxon>
        <taxon>Viridiplantae</taxon>
        <taxon>Streptophyta</taxon>
        <taxon>Embryophyta</taxon>
        <taxon>Tracheophyta</taxon>
        <taxon>Spermatophyta</taxon>
        <taxon>Magnoliopsida</taxon>
        <taxon>eudicotyledons</taxon>
        <taxon>Gunneridae</taxon>
        <taxon>Pentapetalae</taxon>
        <taxon>rosids</taxon>
        <taxon>fabids</taxon>
        <taxon>Fagales</taxon>
        <taxon>Fagaceae</taxon>
        <taxon>Castanea</taxon>
    </lineage>
</organism>
<dbReference type="AlphaFoldDB" id="A0A8J4VF15"/>
<name>A0A8J4VF15_9ROSI</name>
<evidence type="ECO:0000313" key="2">
    <source>
        <dbReference type="Proteomes" id="UP000737018"/>
    </source>
</evidence>
<dbReference type="EMBL" id="JRKL02007935">
    <property type="protein sequence ID" value="KAF3947309.1"/>
    <property type="molecule type" value="Genomic_DNA"/>
</dbReference>
<reference evidence="1" key="1">
    <citation type="submission" date="2020-03" db="EMBL/GenBank/DDBJ databases">
        <title>Castanea mollissima Vanexum genome sequencing.</title>
        <authorList>
            <person name="Staton M."/>
        </authorList>
    </citation>
    <scope>NUCLEOTIDE SEQUENCE</scope>
    <source>
        <tissue evidence="1">Leaf</tissue>
    </source>
</reference>
<dbReference type="Proteomes" id="UP000737018">
    <property type="component" value="Unassembled WGS sequence"/>
</dbReference>
<evidence type="ECO:0000313" key="1">
    <source>
        <dbReference type="EMBL" id="KAF3947309.1"/>
    </source>
</evidence>
<proteinExistence type="predicted"/>
<keyword evidence="2" id="KW-1185">Reference proteome</keyword>
<comment type="caution">
    <text evidence="1">The sequence shown here is derived from an EMBL/GenBank/DDBJ whole genome shotgun (WGS) entry which is preliminary data.</text>
</comment>
<sequence>MCKCCCSHSLTPQILYTLLLRKRLIPPKRSHQSFLQLKKIGVSHQNRTTIIKKKSYKTEKAAILNSHAYFSFFKMEQQQQLLHFLRFKASLGLHSRLQRWSSWIHFINSLCCNKSRLELESALNDNSNFSSLMFVDNNDGS</sequence>